<evidence type="ECO:0000256" key="1">
    <source>
        <dbReference type="SAM" id="MobiDB-lite"/>
    </source>
</evidence>
<evidence type="ECO:0000313" key="3">
    <source>
        <dbReference type="Proteomes" id="UP000219286"/>
    </source>
</evidence>
<feature type="region of interest" description="Disordered" evidence="1">
    <location>
        <begin position="1"/>
        <end position="49"/>
    </location>
</feature>
<reference evidence="2 3" key="1">
    <citation type="journal article" date="2015" name="Genome Announc.">
        <title>Genome sequence and annotation of Trichoderma parareesei, the ancestor of the cellulase producer Trichoderma reesei.</title>
        <authorList>
            <person name="Yang D."/>
            <person name="Pomraning K."/>
            <person name="Kopchinskiy A."/>
            <person name="Karimi Aghcheh R."/>
            <person name="Atanasova L."/>
            <person name="Chenthamara K."/>
            <person name="Baker S.E."/>
            <person name="Zhang R."/>
            <person name="Shen Q."/>
            <person name="Freitag M."/>
            <person name="Kubicek C.P."/>
            <person name="Druzhinina I.S."/>
        </authorList>
    </citation>
    <scope>NUCLEOTIDE SEQUENCE [LARGE SCALE GENOMIC DNA]</scope>
    <source>
        <strain evidence="2 3">CBS 125925</strain>
    </source>
</reference>
<name>A0A2H2ZSM5_TRIPA</name>
<comment type="caution">
    <text evidence="2">The sequence shown here is derived from an EMBL/GenBank/DDBJ whole genome shotgun (WGS) entry which is preliminary data.</text>
</comment>
<gene>
    <name evidence="2" type="ORF">A9Z42_0056660</name>
</gene>
<feature type="compositionally biased region" description="Basic and acidic residues" evidence="1">
    <location>
        <begin position="25"/>
        <end position="40"/>
    </location>
</feature>
<proteinExistence type="predicted"/>
<dbReference type="Pfam" id="PF04450">
    <property type="entry name" value="BSP"/>
    <property type="match status" value="1"/>
</dbReference>
<keyword evidence="3" id="KW-1185">Reference proteome</keyword>
<evidence type="ECO:0000313" key="2">
    <source>
        <dbReference type="EMBL" id="OTA05046.1"/>
    </source>
</evidence>
<dbReference type="AlphaFoldDB" id="A0A2H2ZSM5"/>
<dbReference type="PANTHER" id="PTHR33321">
    <property type="match status" value="1"/>
</dbReference>
<dbReference type="InterPro" id="IPR007541">
    <property type="entry name" value="Uncharacterised_BSP"/>
</dbReference>
<accession>A0A2H2ZSM5</accession>
<evidence type="ECO:0008006" key="4">
    <source>
        <dbReference type="Google" id="ProtNLM"/>
    </source>
</evidence>
<organism evidence="2 3">
    <name type="scientific">Trichoderma parareesei</name>
    <name type="common">Filamentous fungus</name>
    <dbReference type="NCBI Taxonomy" id="858221"/>
    <lineage>
        <taxon>Eukaryota</taxon>
        <taxon>Fungi</taxon>
        <taxon>Dikarya</taxon>
        <taxon>Ascomycota</taxon>
        <taxon>Pezizomycotina</taxon>
        <taxon>Sordariomycetes</taxon>
        <taxon>Hypocreomycetidae</taxon>
        <taxon>Hypocreales</taxon>
        <taxon>Hypocreaceae</taxon>
        <taxon>Trichoderma</taxon>
    </lineage>
</organism>
<dbReference type="EMBL" id="LFMI01000563">
    <property type="protein sequence ID" value="OTA05046.1"/>
    <property type="molecule type" value="Genomic_DNA"/>
</dbReference>
<dbReference type="Proteomes" id="UP000219286">
    <property type="component" value="Unassembled WGS sequence"/>
</dbReference>
<protein>
    <recommendedName>
        <fullName evidence="4">PBSP domain protein</fullName>
    </recommendedName>
</protein>
<dbReference type="OrthoDB" id="891726at2759"/>
<feature type="compositionally biased region" description="Low complexity" evidence="1">
    <location>
        <begin position="15"/>
        <end position="24"/>
    </location>
</feature>
<dbReference type="PANTHER" id="PTHR33321:SF12">
    <property type="entry name" value="PLANT BASIC SECRETORY PROTEIN (BSP) FAMILY PROTEIN"/>
    <property type="match status" value="1"/>
</dbReference>
<sequence>MTQLPKPSALPPSSNPNTTNTTNSQDHEQQHHDQTAHKDAVSSSSASATAAFPNPTLNLRIANLAHPGSSLFLSSTNPSITIPRAINNLLRLLYNSPSDPSTHPPPTSSVTLILEDFSGVAYTVGNSSDNNVKEIHFSQSYISHIDRSRLANEIDGVLTHELVHCFQYNGQGKAPGGLIEGIADWVRLRCGLAPPHWKQEVKDNWDAGYQHTAYFLDYLERRFGNGTVRRINENLRVSRYDERSFWLQLFAQDVKSLFADYTRTVRQ</sequence>